<organism evidence="2 3">
    <name type="scientific">Puccinia striiformis</name>
    <dbReference type="NCBI Taxonomy" id="27350"/>
    <lineage>
        <taxon>Eukaryota</taxon>
        <taxon>Fungi</taxon>
        <taxon>Dikarya</taxon>
        <taxon>Basidiomycota</taxon>
        <taxon>Pucciniomycotina</taxon>
        <taxon>Pucciniomycetes</taxon>
        <taxon>Pucciniales</taxon>
        <taxon>Pucciniaceae</taxon>
        <taxon>Puccinia</taxon>
    </lineage>
</organism>
<evidence type="ECO:0000313" key="3">
    <source>
        <dbReference type="Proteomes" id="UP000239156"/>
    </source>
</evidence>
<reference evidence="2" key="1">
    <citation type="submission" date="2017-12" db="EMBL/GenBank/DDBJ databases">
        <title>Gene loss provides genomic basis for host adaptation in cereal stripe rust fungi.</title>
        <authorList>
            <person name="Xia C."/>
        </authorList>
    </citation>
    <scope>NUCLEOTIDE SEQUENCE [LARGE SCALE GENOMIC DNA]</scope>
    <source>
        <strain evidence="2">93-210</strain>
    </source>
</reference>
<gene>
    <name evidence="2" type="ORF">PSTT_13334</name>
</gene>
<comment type="caution">
    <text evidence="2">The sequence shown here is derived from an EMBL/GenBank/DDBJ whole genome shotgun (WGS) entry which is preliminary data.</text>
</comment>
<sequence length="254" mass="28404">LAGVELHVSPGPTRPSDNEGDSAAHPGPLTQPTNRSIDIMDLDSGHPSPDTEWILEILPPMASAGDHVQRSPTVVYNRTVLSKNHQRGDDGVPTLRRRTISWDERLCLELVRFFGDWFSRHQELIKNSSAFLVKTTYFANFADVLRAYPRLDGFVRIMEMKGQYIHLCQMWKTLTEQMEVSAEDPIPVDFADHVSRGGMSLLVYVLLKDAIGKHRHIEIPSIIEESPEDEISKSTAACASFLIEGLQAKLSASQ</sequence>
<feature type="non-terminal residue" evidence="2">
    <location>
        <position position="1"/>
    </location>
</feature>
<dbReference type="VEuPathDB" id="FungiDB:PSTT_13334"/>
<proteinExistence type="predicted"/>
<dbReference type="EMBL" id="PKSL01000185">
    <property type="protein sequence ID" value="POW00139.1"/>
    <property type="molecule type" value="Genomic_DNA"/>
</dbReference>
<evidence type="ECO:0000313" key="2">
    <source>
        <dbReference type="EMBL" id="POW00139.1"/>
    </source>
</evidence>
<dbReference type="AlphaFoldDB" id="A0A2S4US62"/>
<dbReference type="VEuPathDB" id="FungiDB:PSHT_09311"/>
<accession>A0A2S4US62</accession>
<feature type="region of interest" description="Disordered" evidence="1">
    <location>
        <begin position="1"/>
        <end position="43"/>
    </location>
</feature>
<name>A0A2S4US62_9BASI</name>
<evidence type="ECO:0000256" key="1">
    <source>
        <dbReference type="SAM" id="MobiDB-lite"/>
    </source>
</evidence>
<dbReference type="Proteomes" id="UP000239156">
    <property type="component" value="Unassembled WGS sequence"/>
</dbReference>
<keyword evidence="3" id="KW-1185">Reference proteome</keyword>
<protein>
    <submittedName>
        <fullName evidence="2">Uncharacterized protein</fullName>
    </submittedName>
</protein>